<feature type="chain" id="PRO_5039616428" evidence="2">
    <location>
        <begin position="21"/>
        <end position="328"/>
    </location>
</feature>
<proteinExistence type="inferred from homology"/>
<keyword evidence="4" id="KW-1185">Reference proteome</keyword>
<gene>
    <name evidence="3" type="ORF">N783_11125</name>
</gene>
<dbReference type="eggNOG" id="COG3181">
    <property type="taxonomic scope" value="Bacteria"/>
</dbReference>
<dbReference type="EMBL" id="AVPF01000003">
    <property type="protein sequence ID" value="KGX91233.1"/>
    <property type="molecule type" value="Genomic_DNA"/>
</dbReference>
<dbReference type="CDD" id="cd07012">
    <property type="entry name" value="PBP2_Bug_TTT"/>
    <property type="match status" value="1"/>
</dbReference>
<dbReference type="PANTHER" id="PTHR42928:SF3">
    <property type="entry name" value="UPF0065 PROTEIN YFLP"/>
    <property type="match status" value="1"/>
</dbReference>
<dbReference type="AlphaFoldDB" id="A0A0A5GJ29"/>
<accession>A0A0A5GJ29</accession>
<reference evidence="3 4" key="1">
    <citation type="submission" date="2013-08" db="EMBL/GenBank/DDBJ databases">
        <authorList>
            <person name="Huang J."/>
            <person name="Wang G."/>
        </authorList>
    </citation>
    <scope>NUCLEOTIDE SEQUENCE [LARGE SCALE GENOMIC DNA]</scope>
    <source>
        <strain evidence="3 4">BH030004</strain>
    </source>
</reference>
<dbReference type="PANTHER" id="PTHR42928">
    <property type="entry name" value="TRICARBOXYLATE-BINDING PROTEIN"/>
    <property type="match status" value="1"/>
</dbReference>
<dbReference type="Gene3D" id="3.40.190.10">
    <property type="entry name" value="Periplasmic binding protein-like II"/>
    <property type="match status" value="1"/>
</dbReference>
<evidence type="ECO:0000256" key="1">
    <source>
        <dbReference type="ARBA" id="ARBA00006987"/>
    </source>
</evidence>
<dbReference type="SUPFAM" id="SSF53850">
    <property type="entry name" value="Periplasmic binding protein-like II"/>
    <property type="match status" value="1"/>
</dbReference>
<dbReference type="STRING" id="1385511.GCA_000425225_00795"/>
<dbReference type="PROSITE" id="PS51257">
    <property type="entry name" value="PROKAR_LIPOPROTEIN"/>
    <property type="match status" value="1"/>
</dbReference>
<dbReference type="Proteomes" id="UP000030403">
    <property type="component" value="Unassembled WGS sequence"/>
</dbReference>
<dbReference type="InterPro" id="IPR042100">
    <property type="entry name" value="Bug_dom1"/>
</dbReference>
<feature type="signal peptide" evidence="2">
    <location>
        <begin position="1"/>
        <end position="20"/>
    </location>
</feature>
<sequence>MKKLLIFLSILTLMALTACGSQSSSGDGGESYPSKDLEFVAPASPGGGWDATARAMKKVLNDEKIVEENMNVVNKPGGSGEVGWKYLKKQDPHTLSVNSSLVLTNNLLGKSQLTYKDFTPLAILTTEWEAVAIPKDSSIKNAEALMKQLKKDPKSLKIAVAPGLGNDDHLSFVQAAKTYGVDVTKLDFLVYESGGDVVSALLGGHVDVATMSVSEAKQQYKADKVDILAVSSEERLDGLEDIPTWKEQGVDMVFPHWRGVMGPPDMTEEEIAYWDEKLKKMTETDAWKKILKNNEWQSFYKDSSETKKFLKEQEEMYSDLVKKSGLAE</sequence>
<evidence type="ECO:0000313" key="3">
    <source>
        <dbReference type="EMBL" id="KGX91233.1"/>
    </source>
</evidence>
<evidence type="ECO:0000256" key="2">
    <source>
        <dbReference type="SAM" id="SignalP"/>
    </source>
</evidence>
<comment type="caution">
    <text evidence="3">The sequence shown here is derived from an EMBL/GenBank/DDBJ whole genome shotgun (WGS) entry which is preliminary data.</text>
</comment>
<dbReference type="PIRSF" id="PIRSF017082">
    <property type="entry name" value="YflP"/>
    <property type="match status" value="1"/>
</dbReference>
<organism evidence="3 4">
    <name type="scientific">Pontibacillus marinus BH030004 = DSM 16465</name>
    <dbReference type="NCBI Taxonomy" id="1385511"/>
    <lineage>
        <taxon>Bacteria</taxon>
        <taxon>Bacillati</taxon>
        <taxon>Bacillota</taxon>
        <taxon>Bacilli</taxon>
        <taxon>Bacillales</taxon>
        <taxon>Bacillaceae</taxon>
        <taxon>Pontibacillus</taxon>
    </lineage>
</organism>
<dbReference type="InterPro" id="IPR005064">
    <property type="entry name" value="BUG"/>
</dbReference>
<dbReference type="OrthoDB" id="9780943at2"/>
<dbReference type="Gene3D" id="3.40.190.150">
    <property type="entry name" value="Bordetella uptake gene, domain 1"/>
    <property type="match status" value="1"/>
</dbReference>
<comment type="similarity">
    <text evidence="1">Belongs to the UPF0065 (bug) family.</text>
</comment>
<name>A0A0A5GJ29_9BACI</name>
<protein>
    <submittedName>
        <fullName evidence="3">Membrane protein</fullName>
    </submittedName>
</protein>
<evidence type="ECO:0000313" key="4">
    <source>
        <dbReference type="Proteomes" id="UP000030403"/>
    </source>
</evidence>
<dbReference type="Pfam" id="PF03401">
    <property type="entry name" value="TctC"/>
    <property type="match status" value="1"/>
</dbReference>
<dbReference type="RefSeq" id="WP_027445385.1">
    <property type="nucleotide sequence ID" value="NZ_AULJ01000008.1"/>
</dbReference>
<keyword evidence="2" id="KW-0732">Signal</keyword>